<feature type="compositionally biased region" description="Basic and acidic residues" evidence="7">
    <location>
        <begin position="1"/>
        <end position="16"/>
    </location>
</feature>
<keyword evidence="2 9" id="KW-0808">Transferase</keyword>
<evidence type="ECO:0000256" key="3">
    <source>
        <dbReference type="ARBA" id="ARBA00022694"/>
    </source>
</evidence>
<dbReference type="GO" id="GO:0061711">
    <property type="term" value="F:tRNA N(6)-L-threonylcarbamoyladenine synthase activity"/>
    <property type="evidence" value="ECO:0007669"/>
    <property type="project" value="UniProtKB-EC"/>
</dbReference>
<accession>A0AAF0ET59</accession>
<sequence length="419" mass="44653">MRDQIPQKGFDRHWTHPVEPQPGFAHNVTAPAIDLEAVIAGDENAVVPLPDTTPICARCRRALYVVGNGGRRIWALPCGHVIDGYCVAQLSSRPLDDPDKPAHVFQCPVADCTQRCHPEPGHRHSTARPRLILGIESSCDDSCAAVVSETRDILSNVVIRQDHSATSGIHPLLAARGHQGSVPIAIAQALREARVSIADIDGIAVTQGPGMPSSLVIGMTAAKTLAATAQKPLIYIHHMQAHALTCLLTEPDPPAFPFLTLLISGGHTMAVLAHSLERFEVLANTADDSVGNTFDKFARELGLPWQSASGALVERLASEATVESQVTLPRIMLGQPSFSYAGLKSSAARAVATCGGPSMDIEQKRALAREFQRAAFAPLEDKVVRCVSPRAARGKLSRGWFLADSESAPATPVTSVVSS</sequence>
<dbReference type="NCBIfam" id="TIGR00329">
    <property type="entry name" value="gcp_kae1"/>
    <property type="match status" value="1"/>
</dbReference>
<gene>
    <name evidence="9" type="primary">QRI7</name>
    <name evidence="9" type="ORF">MCUN1_001116</name>
</gene>
<dbReference type="Proteomes" id="UP001219933">
    <property type="component" value="Chromosome 2"/>
</dbReference>
<reference evidence="9" key="1">
    <citation type="submission" date="2023-03" db="EMBL/GenBank/DDBJ databases">
        <title>Mating type loci evolution in Malassezia.</title>
        <authorList>
            <person name="Coelho M.A."/>
        </authorList>
    </citation>
    <scope>NUCLEOTIDE SEQUENCE</scope>
    <source>
        <strain evidence="9">CBS 11721</strain>
    </source>
</reference>
<feature type="region of interest" description="Disordered" evidence="7">
    <location>
        <begin position="1"/>
        <end position="20"/>
    </location>
</feature>
<evidence type="ECO:0000256" key="7">
    <source>
        <dbReference type="SAM" id="MobiDB-lite"/>
    </source>
</evidence>
<evidence type="ECO:0000256" key="6">
    <source>
        <dbReference type="ARBA" id="ARBA00048117"/>
    </source>
</evidence>
<keyword evidence="4" id="KW-0479">Metal-binding</keyword>
<dbReference type="AlphaFoldDB" id="A0AAF0ET59"/>
<dbReference type="SUPFAM" id="SSF53067">
    <property type="entry name" value="Actin-like ATPase domain"/>
    <property type="match status" value="2"/>
</dbReference>
<dbReference type="InterPro" id="IPR017861">
    <property type="entry name" value="KAE1/TsaD"/>
</dbReference>
<dbReference type="EC" id="2.3.1.234" evidence="1"/>
<organism evidence="9 10">
    <name type="scientific">Malassezia cuniculi</name>
    <dbReference type="NCBI Taxonomy" id="948313"/>
    <lineage>
        <taxon>Eukaryota</taxon>
        <taxon>Fungi</taxon>
        <taxon>Dikarya</taxon>
        <taxon>Basidiomycota</taxon>
        <taxon>Ustilaginomycotina</taxon>
        <taxon>Malasseziomycetes</taxon>
        <taxon>Malasseziales</taxon>
        <taxon>Malasseziaceae</taxon>
        <taxon>Malassezia</taxon>
    </lineage>
</organism>
<protein>
    <recommendedName>
        <fullName evidence="1">N(6)-L-threonylcarbamoyladenine synthase</fullName>
        <ecNumber evidence="1">2.3.1.234</ecNumber>
    </recommendedName>
</protein>
<evidence type="ECO:0000259" key="8">
    <source>
        <dbReference type="Pfam" id="PF00814"/>
    </source>
</evidence>
<dbReference type="GO" id="GO:0005739">
    <property type="term" value="C:mitochondrion"/>
    <property type="evidence" value="ECO:0007669"/>
    <property type="project" value="TreeGrafter"/>
</dbReference>
<dbReference type="PANTHER" id="PTHR11735:SF6">
    <property type="entry name" value="TRNA N6-ADENOSINE THREONYLCARBAMOYLTRANSFERASE, MITOCHONDRIAL"/>
    <property type="match status" value="1"/>
</dbReference>
<comment type="catalytic activity">
    <reaction evidence="6">
        <text>L-threonylcarbamoyladenylate + adenosine(37) in tRNA = N(6)-L-threonylcarbamoyladenosine(37) in tRNA + AMP + H(+)</text>
        <dbReference type="Rhea" id="RHEA:37059"/>
        <dbReference type="Rhea" id="RHEA-COMP:10162"/>
        <dbReference type="Rhea" id="RHEA-COMP:10163"/>
        <dbReference type="ChEBI" id="CHEBI:15378"/>
        <dbReference type="ChEBI" id="CHEBI:73682"/>
        <dbReference type="ChEBI" id="CHEBI:74411"/>
        <dbReference type="ChEBI" id="CHEBI:74418"/>
        <dbReference type="ChEBI" id="CHEBI:456215"/>
        <dbReference type="EC" id="2.3.1.234"/>
    </reaction>
</comment>
<evidence type="ECO:0000313" key="9">
    <source>
        <dbReference type="EMBL" id="WFD34279.1"/>
    </source>
</evidence>
<keyword evidence="3" id="KW-0819">tRNA processing</keyword>
<dbReference type="PANTHER" id="PTHR11735">
    <property type="entry name" value="TRNA N6-ADENOSINE THREONYLCARBAMOYLTRANSFERASE"/>
    <property type="match status" value="1"/>
</dbReference>
<evidence type="ECO:0000256" key="4">
    <source>
        <dbReference type="ARBA" id="ARBA00022723"/>
    </source>
</evidence>
<keyword evidence="10" id="KW-1185">Reference proteome</keyword>
<evidence type="ECO:0000256" key="5">
    <source>
        <dbReference type="ARBA" id="ARBA00023315"/>
    </source>
</evidence>
<name>A0AAF0ET59_9BASI</name>
<evidence type="ECO:0000256" key="2">
    <source>
        <dbReference type="ARBA" id="ARBA00022679"/>
    </source>
</evidence>
<dbReference type="GO" id="GO:0072670">
    <property type="term" value="P:mitochondrial tRNA threonylcarbamoyladenosine modification"/>
    <property type="evidence" value="ECO:0007669"/>
    <property type="project" value="TreeGrafter"/>
</dbReference>
<evidence type="ECO:0000313" key="10">
    <source>
        <dbReference type="Proteomes" id="UP001219933"/>
    </source>
</evidence>
<evidence type="ECO:0000256" key="1">
    <source>
        <dbReference type="ARBA" id="ARBA00012156"/>
    </source>
</evidence>
<feature type="domain" description="Gcp-like" evidence="8">
    <location>
        <begin position="153"/>
        <end position="389"/>
    </location>
</feature>
<dbReference type="Pfam" id="PF00814">
    <property type="entry name" value="TsaD"/>
    <property type="match status" value="1"/>
</dbReference>
<dbReference type="PRINTS" id="PR00789">
    <property type="entry name" value="OSIALOPTASE"/>
</dbReference>
<dbReference type="GO" id="GO:0046872">
    <property type="term" value="F:metal ion binding"/>
    <property type="evidence" value="ECO:0007669"/>
    <property type="project" value="UniProtKB-KW"/>
</dbReference>
<dbReference type="Gene3D" id="3.30.420.40">
    <property type="match status" value="2"/>
</dbReference>
<dbReference type="EMBL" id="CP119878">
    <property type="protein sequence ID" value="WFD34279.1"/>
    <property type="molecule type" value="Genomic_DNA"/>
</dbReference>
<proteinExistence type="predicted"/>
<dbReference type="InterPro" id="IPR000905">
    <property type="entry name" value="Gcp-like_dom"/>
</dbReference>
<dbReference type="InterPro" id="IPR043129">
    <property type="entry name" value="ATPase_NBD"/>
</dbReference>
<keyword evidence="5 9" id="KW-0012">Acyltransferase</keyword>